<organism evidence="3 4">
    <name type="scientific">Rhodothermus profundi</name>
    <dbReference type="NCBI Taxonomy" id="633813"/>
    <lineage>
        <taxon>Bacteria</taxon>
        <taxon>Pseudomonadati</taxon>
        <taxon>Rhodothermota</taxon>
        <taxon>Rhodothermia</taxon>
        <taxon>Rhodothermales</taxon>
        <taxon>Rhodothermaceae</taxon>
        <taxon>Rhodothermus</taxon>
    </lineage>
</organism>
<proteinExistence type="predicted"/>
<dbReference type="InterPro" id="IPR013410">
    <property type="entry name" value="CRISPR-assoc_RAMP_Cmr4"/>
</dbReference>
<dbReference type="InterPro" id="IPR005537">
    <property type="entry name" value="RAMP_III_fam"/>
</dbReference>
<dbReference type="Pfam" id="PF03787">
    <property type="entry name" value="RAMPs"/>
    <property type="match status" value="1"/>
</dbReference>
<reference evidence="4" key="1">
    <citation type="submission" date="2016-11" db="EMBL/GenBank/DDBJ databases">
        <authorList>
            <person name="Varghese N."/>
            <person name="Submissions S."/>
        </authorList>
    </citation>
    <scope>NUCLEOTIDE SEQUENCE [LARGE SCALE GENOMIC DNA]</scope>
    <source>
        <strain evidence="4">DSM 22212</strain>
    </source>
</reference>
<evidence type="ECO:0000313" key="3">
    <source>
        <dbReference type="EMBL" id="SHK76326.1"/>
    </source>
</evidence>
<keyword evidence="1" id="KW-0051">Antiviral defense</keyword>
<dbReference type="NCBIfam" id="TIGR02580">
    <property type="entry name" value="cas_RAMP_Cmr4"/>
    <property type="match status" value="1"/>
</dbReference>
<protein>
    <submittedName>
        <fullName evidence="3">CRISPR-associated protein Cmr4</fullName>
    </submittedName>
</protein>
<gene>
    <name evidence="3" type="ORF">SAMN04488087_1897</name>
</gene>
<dbReference type="PANTHER" id="PTHR36700:SF1">
    <property type="entry name" value="CRISPR SYSTEM CMR SUBUNIT CMR4"/>
    <property type="match status" value="1"/>
</dbReference>
<dbReference type="PANTHER" id="PTHR36700">
    <property type="entry name" value="CRISPR SYSTEM CMR SUBUNIT CMR4"/>
    <property type="match status" value="1"/>
</dbReference>
<dbReference type="EMBL" id="FRAU01000006">
    <property type="protein sequence ID" value="SHK76326.1"/>
    <property type="molecule type" value="Genomic_DNA"/>
</dbReference>
<dbReference type="AlphaFoldDB" id="A0A1M6V4T9"/>
<sequence length="298" mass="32910">MFDKSAILFCYTETPLHAGSGTSLGIVDLPIQRERATGYPMVQASSLKGCLRDIANRTDKKNVEIVFGPEQDPSAHAGALSVGDARILLFPVRSLVGVFAWVTSQNVLARFRRDAQLAELSVDWTETGPGADNAAFVAQDSMVVANERVVLEEFAFEAQTNTAVKQIADWLAQQALPVSDEYRYWRETLAKRLVILPETAFRDFVQFSTEVVSRVRIDDVKKTVAQGALWTEEHLPSDTLLYATLFASKPRVNSNLSELQDAQAVLNFVKGCVDGRRMQLGGDSTVGRGFVKVRLVQQ</sequence>
<evidence type="ECO:0000313" key="4">
    <source>
        <dbReference type="Proteomes" id="UP000185812"/>
    </source>
</evidence>
<dbReference type="Proteomes" id="UP000185812">
    <property type="component" value="Unassembled WGS sequence"/>
</dbReference>
<feature type="domain" description="CRISPR type III-associated protein" evidence="2">
    <location>
        <begin position="10"/>
        <end position="292"/>
    </location>
</feature>
<dbReference type="STRING" id="633813.SAMN04488087_1897"/>
<keyword evidence="4" id="KW-1185">Reference proteome</keyword>
<dbReference type="OrthoDB" id="9789361at2"/>
<dbReference type="GO" id="GO:0051607">
    <property type="term" value="P:defense response to virus"/>
    <property type="evidence" value="ECO:0007669"/>
    <property type="project" value="UniProtKB-KW"/>
</dbReference>
<name>A0A1M6V4T9_9BACT</name>
<evidence type="ECO:0000259" key="2">
    <source>
        <dbReference type="Pfam" id="PF03787"/>
    </source>
</evidence>
<accession>A0A1M6V4T9</accession>
<dbReference type="CDD" id="cd09682">
    <property type="entry name" value="Cmr4_III-B"/>
    <property type="match status" value="1"/>
</dbReference>
<evidence type="ECO:0000256" key="1">
    <source>
        <dbReference type="ARBA" id="ARBA00023118"/>
    </source>
</evidence>